<sequence length="104" mass="11822">MGTLRYDGESYELDDRLLFHMQIAISTKLRRGENFFLTWPVPAELGSGRHTVWVDNGVPLHIFFSGSKVPTLNKDWIEAMIQTASRASGMIVMEESEIRPNPGR</sequence>
<name>A0A852SV98_9MICO</name>
<evidence type="ECO:0000259" key="1">
    <source>
        <dbReference type="Pfam" id="PF25355"/>
    </source>
</evidence>
<accession>A0A852SV98</accession>
<keyword evidence="3" id="KW-1185">Reference proteome</keyword>
<dbReference type="Pfam" id="PF25355">
    <property type="entry name" value="DUF7882"/>
    <property type="match status" value="1"/>
</dbReference>
<comment type="caution">
    <text evidence="2">The sequence shown here is derived from an EMBL/GenBank/DDBJ whole genome shotgun (WGS) entry which is preliminary data.</text>
</comment>
<dbReference type="Proteomes" id="UP000589620">
    <property type="component" value="Unassembled WGS sequence"/>
</dbReference>
<evidence type="ECO:0000313" key="2">
    <source>
        <dbReference type="EMBL" id="NYD72787.1"/>
    </source>
</evidence>
<protein>
    <recommendedName>
        <fullName evidence="1">DUF7882 domain-containing protein</fullName>
    </recommendedName>
</protein>
<dbReference type="EMBL" id="JACCBJ010000001">
    <property type="protein sequence ID" value="NYD72787.1"/>
    <property type="molecule type" value="Genomic_DNA"/>
</dbReference>
<feature type="domain" description="DUF7882" evidence="1">
    <location>
        <begin position="1"/>
        <end position="95"/>
    </location>
</feature>
<dbReference type="InterPro" id="IPR057204">
    <property type="entry name" value="DUF7882"/>
</dbReference>
<evidence type="ECO:0000313" key="3">
    <source>
        <dbReference type="Proteomes" id="UP000589620"/>
    </source>
</evidence>
<organism evidence="2 3">
    <name type="scientific">Leifsonia soli</name>
    <dbReference type="NCBI Taxonomy" id="582665"/>
    <lineage>
        <taxon>Bacteria</taxon>
        <taxon>Bacillati</taxon>
        <taxon>Actinomycetota</taxon>
        <taxon>Actinomycetes</taxon>
        <taxon>Micrococcales</taxon>
        <taxon>Microbacteriaceae</taxon>
        <taxon>Leifsonia</taxon>
    </lineage>
</organism>
<dbReference type="RefSeq" id="WP_089912826.1">
    <property type="nucleotide sequence ID" value="NZ_BAAAPX010000001.1"/>
</dbReference>
<reference evidence="2 3" key="1">
    <citation type="submission" date="2020-07" db="EMBL/GenBank/DDBJ databases">
        <title>Sequencing the genomes of 1000 actinobacteria strains.</title>
        <authorList>
            <person name="Klenk H.-P."/>
        </authorList>
    </citation>
    <scope>NUCLEOTIDE SEQUENCE [LARGE SCALE GENOMIC DNA]</scope>
    <source>
        <strain evidence="2 3">DSM 23871</strain>
    </source>
</reference>
<dbReference type="AlphaFoldDB" id="A0A852SV98"/>
<gene>
    <name evidence="2" type="ORF">BJ963_000306</name>
</gene>
<proteinExistence type="predicted"/>